<accession>A0A0C1Y823</accession>
<dbReference type="AlphaFoldDB" id="A0A0C1Y823"/>
<reference evidence="1 2" key="1">
    <citation type="submission" date="2014-12" db="EMBL/GenBank/DDBJ databases">
        <title>Denitrispirillum autotrophicum gen. nov., sp. nov., Denitrifying, Facultatively Autotrophic Bacteria Isolated from Rice Paddy Soil.</title>
        <authorList>
            <person name="Ishii S."/>
            <person name="Ashida N."/>
            <person name="Ohno H."/>
            <person name="Otsuka S."/>
            <person name="Yokota A."/>
            <person name="Senoo K."/>
        </authorList>
    </citation>
    <scope>NUCLEOTIDE SEQUENCE [LARGE SCALE GENOMIC DNA]</scope>
    <source>
        <strain evidence="1 2">TSA66</strain>
    </source>
</reference>
<protein>
    <submittedName>
        <fullName evidence="1">Uncharacterized protein</fullName>
    </submittedName>
</protein>
<gene>
    <name evidence="1" type="ORF">TSA66_23000</name>
</gene>
<evidence type="ECO:0000313" key="1">
    <source>
        <dbReference type="EMBL" id="KIF83053.1"/>
    </source>
</evidence>
<name>A0A0C1Y823_9BURK</name>
<comment type="caution">
    <text evidence="1">The sequence shown here is derived from an EMBL/GenBank/DDBJ whole genome shotgun (WGS) entry which is preliminary data.</text>
</comment>
<evidence type="ECO:0000313" key="2">
    <source>
        <dbReference type="Proteomes" id="UP000031572"/>
    </source>
</evidence>
<dbReference type="OrthoDB" id="8724179at2"/>
<dbReference type="RefSeq" id="WP_040041685.1">
    <property type="nucleotide sequence ID" value="NZ_JWJG01000028.1"/>
</dbReference>
<keyword evidence="2" id="KW-1185">Reference proteome</keyword>
<proteinExistence type="predicted"/>
<dbReference type="EMBL" id="JWJG01000028">
    <property type="protein sequence ID" value="KIF83053.1"/>
    <property type="molecule type" value="Genomic_DNA"/>
</dbReference>
<sequence>MPKKTPMSQLSEQDGFINVPVTRATRAGLHELKESMGAASQAEVIERAVKILLAIQKAARS</sequence>
<dbReference type="Proteomes" id="UP000031572">
    <property type="component" value="Unassembled WGS sequence"/>
</dbReference>
<organism evidence="1 2">
    <name type="scientific">Noviherbaspirillum autotrophicum</name>
    <dbReference type="NCBI Taxonomy" id="709839"/>
    <lineage>
        <taxon>Bacteria</taxon>
        <taxon>Pseudomonadati</taxon>
        <taxon>Pseudomonadota</taxon>
        <taxon>Betaproteobacteria</taxon>
        <taxon>Burkholderiales</taxon>
        <taxon>Oxalobacteraceae</taxon>
        <taxon>Noviherbaspirillum</taxon>
    </lineage>
</organism>